<dbReference type="AlphaFoldDB" id="A0A4C1TTG5"/>
<evidence type="ECO:0000313" key="1">
    <source>
        <dbReference type="EMBL" id="GBP17311.1"/>
    </source>
</evidence>
<sequence>MLYVSRALKSTWLVTDAEYTDIINPQYLEEELFPKMLTTGKHKDKYLAKPELYGGALLHRGRGAGPRVETDQGPAPSALVHTKVQKCRALFETYQCFWTRHANEPSTLRASFLRSLVRRVAAYRLPEEPWQIFQRKCMIAESSTFMNNVYIRILCWFLLTCKAETAQNEKFATVVEEMHTFLDVKWHFKLYSCIHLTMVYYKTLQHLKQQQPTLFSEQANGAEVASAVGLVFGRYLAREHRQLLTDYFHTITDIYVDDVVDYTYNLSNRKYLEKFKS</sequence>
<evidence type="ECO:0000313" key="2">
    <source>
        <dbReference type="Proteomes" id="UP000299102"/>
    </source>
</evidence>
<dbReference type="OrthoDB" id="7476497at2759"/>
<proteinExistence type="predicted"/>
<gene>
    <name evidence="1" type="ORF">EVAR_17799_1</name>
</gene>
<keyword evidence="2" id="KW-1185">Reference proteome</keyword>
<comment type="caution">
    <text evidence="1">The sequence shown here is derived from an EMBL/GenBank/DDBJ whole genome shotgun (WGS) entry which is preliminary data.</text>
</comment>
<accession>A0A4C1TTG5</accession>
<reference evidence="1 2" key="1">
    <citation type="journal article" date="2019" name="Commun. Biol.">
        <title>The bagworm genome reveals a unique fibroin gene that provides high tensile strength.</title>
        <authorList>
            <person name="Kono N."/>
            <person name="Nakamura H."/>
            <person name="Ohtoshi R."/>
            <person name="Tomita M."/>
            <person name="Numata K."/>
            <person name="Arakawa K."/>
        </authorList>
    </citation>
    <scope>NUCLEOTIDE SEQUENCE [LARGE SCALE GENOMIC DNA]</scope>
</reference>
<dbReference type="EMBL" id="BGZK01000086">
    <property type="protein sequence ID" value="GBP17311.1"/>
    <property type="molecule type" value="Genomic_DNA"/>
</dbReference>
<dbReference type="Proteomes" id="UP000299102">
    <property type="component" value="Unassembled WGS sequence"/>
</dbReference>
<protein>
    <submittedName>
        <fullName evidence="1">Uncharacterized protein</fullName>
    </submittedName>
</protein>
<organism evidence="1 2">
    <name type="scientific">Eumeta variegata</name>
    <name type="common">Bagworm moth</name>
    <name type="synonym">Eumeta japonica</name>
    <dbReference type="NCBI Taxonomy" id="151549"/>
    <lineage>
        <taxon>Eukaryota</taxon>
        <taxon>Metazoa</taxon>
        <taxon>Ecdysozoa</taxon>
        <taxon>Arthropoda</taxon>
        <taxon>Hexapoda</taxon>
        <taxon>Insecta</taxon>
        <taxon>Pterygota</taxon>
        <taxon>Neoptera</taxon>
        <taxon>Endopterygota</taxon>
        <taxon>Lepidoptera</taxon>
        <taxon>Glossata</taxon>
        <taxon>Ditrysia</taxon>
        <taxon>Tineoidea</taxon>
        <taxon>Psychidae</taxon>
        <taxon>Oiketicinae</taxon>
        <taxon>Eumeta</taxon>
    </lineage>
</organism>
<name>A0A4C1TTG5_EUMVA</name>